<keyword evidence="4 6" id="KW-1133">Transmembrane helix</keyword>
<feature type="transmembrane region" description="Helical" evidence="6">
    <location>
        <begin position="94"/>
        <end position="115"/>
    </location>
</feature>
<evidence type="ECO:0000256" key="6">
    <source>
        <dbReference type="SAM" id="Phobius"/>
    </source>
</evidence>
<dbReference type="STRING" id="413882.AAW51_3188"/>
<keyword evidence="8" id="KW-1185">Reference proteome</keyword>
<evidence type="ECO:0000313" key="8">
    <source>
        <dbReference type="Proteomes" id="UP000035352"/>
    </source>
</evidence>
<feature type="transmembrane region" description="Helical" evidence="6">
    <location>
        <begin position="152"/>
        <end position="175"/>
    </location>
</feature>
<dbReference type="AlphaFoldDB" id="A0A0G3BK90"/>
<keyword evidence="5 6" id="KW-0472">Membrane</keyword>
<feature type="transmembrane region" description="Helical" evidence="6">
    <location>
        <begin position="460"/>
        <end position="481"/>
    </location>
</feature>
<name>A0A0G3BK90_9BURK</name>
<dbReference type="InterPro" id="IPR050833">
    <property type="entry name" value="Poly_Biosynth_Transport"/>
</dbReference>
<feature type="transmembrane region" description="Helical" evidence="6">
    <location>
        <begin position="372"/>
        <end position="391"/>
    </location>
</feature>
<organism evidence="7 8">
    <name type="scientific">Caldimonas brevitalea</name>
    <dbReference type="NCBI Taxonomy" id="413882"/>
    <lineage>
        <taxon>Bacteria</taxon>
        <taxon>Pseudomonadati</taxon>
        <taxon>Pseudomonadota</taxon>
        <taxon>Betaproteobacteria</taxon>
        <taxon>Burkholderiales</taxon>
        <taxon>Sphaerotilaceae</taxon>
        <taxon>Caldimonas</taxon>
    </lineage>
</organism>
<evidence type="ECO:0000256" key="5">
    <source>
        <dbReference type="ARBA" id="ARBA00023136"/>
    </source>
</evidence>
<dbReference type="Proteomes" id="UP000035352">
    <property type="component" value="Chromosome"/>
</dbReference>
<reference evidence="7 8" key="1">
    <citation type="submission" date="2015-05" db="EMBL/GenBank/DDBJ databases">
        <authorList>
            <person name="Tang B."/>
            <person name="Yu Y."/>
        </authorList>
    </citation>
    <scope>NUCLEOTIDE SEQUENCE [LARGE SCALE GENOMIC DNA]</scope>
    <source>
        <strain evidence="7 8">DSM 7029</strain>
    </source>
</reference>
<evidence type="ECO:0000256" key="1">
    <source>
        <dbReference type="ARBA" id="ARBA00004651"/>
    </source>
</evidence>
<dbReference type="Pfam" id="PF01943">
    <property type="entry name" value="Polysacc_synt"/>
    <property type="match status" value="1"/>
</dbReference>
<feature type="transmembrane region" description="Helical" evidence="6">
    <location>
        <begin position="47"/>
        <end position="73"/>
    </location>
</feature>
<dbReference type="PANTHER" id="PTHR30250">
    <property type="entry name" value="PST FAMILY PREDICTED COLANIC ACID TRANSPORTER"/>
    <property type="match status" value="1"/>
</dbReference>
<feature type="transmembrane region" description="Helical" evidence="6">
    <location>
        <begin position="432"/>
        <end position="454"/>
    </location>
</feature>
<sequence length="512" mass="53639">MSERFGGKAVFRSALLITGSTYVAYAAGLVTNMIIARGLGPADFGRYSYLVWLSGLLVVFMNNGLTTSAIRFISECMGREDAPAARKLHRWFAARHWAACAVVGGVFLAALPWVKPAGWDGHLLTFAAVALAAALARAWYLFGVSVAKGHGLFGLEAASVSLLAVANLVAAGIGLLAGAHLLGFLLIFVLHSLAHPLVIARWSRKAGVQADPGESDPALLARVRPHLYWTVVLTFAAALSNKSVETFLLNSLVGPEAVGFFTIAAALTRGGVDLLSSGLTTILMPTMAHAYGAGGVERVSRITSDAARYFQYLGLLLAGVGAFWAAPAIQIMYGPKFAEAALLLEVMVVVGGLTLTQGTFGALLSTTDNQRVRAGVAVFSVVFSAVTALLLVPRFGIIGAVVAHAISSVVVLVVVALLVVRTLKIQLPLADVGRMLLAAAGGAALALPIALLAPGLLGRLAAGVVYAVAYIACSLFLRVWYTRDMAVIGSVAQRITFLRGVPALLERWSRPA</sequence>
<dbReference type="PANTHER" id="PTHR30250:SF11">
    <property type="entry name" value="O-ANTIGEN TRANSPORTER-RELATED"/>
    <property type="match status" value="1"/>
</dbReference>
<comment type="subcellular location">
    <subcellularLocation>
        <location evidence="1">Cell membrane</location>
        <topology evidence="1">Multi-pass membrane protein</topology>
    </subcellularLocation>
</comment>
<feature type="transmembrane region" description="Helical" evidence="6">
    <location>
        <begin position="397"/>
        <end position="420"/>
    </location>
</feature>
<gene>
    <name evidence="7" type="ORF">AAW51_3188</name>
</gene>
<feature type="transmembrane region" description="Helical" evidence="6">
    <location>
        <begin position="121"/>
        <end position="140"/>
    </location>
</feature>
<dbReference type="RefSeq" id="WP_047195384.1">
    <property type="nucleotide sequence ID" value="NZ_CP011371.1"/>
</dbReference>
<evidence type="ECO:0000256" key="2">
    <source>
        <dbReference type="ARBA" id="ARBA00022475"/>
    </source>
</evidence>
<feature type="transmembrane region" description="Helical" evidence="6">
    <location>
        <begin position="341"/>
        <end position="365"/>
    </location>
</feature>
<feature type="transmembrane region" description="Helical" evidence="6">
    <location>
        <begin position="181"/>
        <end position="200"/>
    </location>
</feature>
<feature type="transmembrane region" description="Helical" evidence="6">
    <location>
        <begin position="12"/>
        <end position="35"/>
    </location>
</feature>
<keyword evidence="2" id="KW-1003">Cell membrane</keyword>
<keyword evidence="3 6" id="KW-0812">Transmembrane</keyword>
<dbReference type="InterPro" id="IPR002797">
    <property type="entry name" value="Polysacc_synth"/>
</dbReference>
<dbReference type="GO" id="GO:0005886">
    <property type="term" value="C:plasma membrane"/>
    <property type="evidence" value="ECO:0007669"/>
    <property type="project" value="UniProtKB-SubCell"/>
</dbReference>
<accession>A0A0G3BK90</accession>
<feature type="transmembrane region" description="Helical" evidence="6">
    <location>
        <begin position="309"/>
        <end position="329"/>
    </location>
</feature>
<proteinExistence type="predicted"/>
<dbReference type="OrthoDB" id="103403at2"/>
<evidence type="ECO:0000313" key="7">
    <source>
        <dbReference type="EMBL" id="AKJ29879.1"/>
    </source>
</evidence>
<dbReference type="EMBL" id="CP011371">
    <property type="protein sequence ID" value="AKJ29879.1"/>
    <property type="molecule type" value="Genomic_DNA"/>
</dbReference>
<dbReference type="KEGG" id="pbh:AAW51_3188"/>
<protein>
    <submittedName>
        <fullName evidence="7">Uncharacterized protein</fullName>
    </submittedName>
</protein>
<evidence type="ECO:0000256" key="3">
    <source>
        <dbReference type="ARBA" id="ARBA00022692"/>
    </source>
</evidence>
<evidence type="ECO:0000256" key="4">
    <source>
        <dbReference type="ARBA" id="ARBA00022989"/>
    </source>
</evidence>